<dbReference type="RefSeq" id="WP_212533437.1">
    <property type="nucleotide sequence ID" value="NZ_JAGSOG010000360.1"/>
</dbReference>
<evidence type="ECO:0000313" key="2">
    <source>
        <dbReference type="Proteomes" id="UP000675781"/>
    </source>
</evidence>
<gene>
    <name evidence="1" type="ORF">KDL01_37335</name>
</gene>
<name>A0A941IUE8_9ACTN</name>
<dbReference type="Proteomes" id="UP000675781">
    <property type="component" value="Unassembled WGS sequence"/>
</dbReference>
<accession>A0A941IUE8</accession>
<dbReference type="EMBL" id="JAGSOG010000360">
    <property type="protein sequence ID" value="MBR7838992.1"/>
    <property type="molecule type" value="Genomic_DNA"/>
</dbReference>
<dbReference type="AlphaFoldDB" id="A0A941IUE8"/>
<reference evidence="1" key="1">
    <citation type="submission" date="2021-04" db="EMBL/GenBank/DDBJ databases">
        <title>Genome based classification of Actinospica acidithermotolerans sp. nov., an actinobacterium isolated from an Indonesian hot spring.</title>
        <authorList>
            <person name="Kusuma A.B."/>
            <person name="Putra K.E."/>
            <person name="Nafisah S."/>
            <person name="Loh J."/>
            <person name="Nouioui I."/>
            <person name="Goodfellow M."/>
        </authorList>
    </citation>
    <scope>NUCLEOTIDE SEQUENCE</scope>
    <source>
        <strain evidence="1">CSCA 57</strain>
    </source>
</reference>
<keyword evidence="2" id="KW-1185">Reference proteome</keyword>
<comment type="caution">
    <text evidence="1">The sequence shown here is derived from an EMBL/GenBank/DDBJ whole genome shotgun (WGS) entry which is preliminary data.</text>
</comment>
<evidence type="ECO:0000313" key="1">
    <source>
        <dbReference type="EMBL" id="MBR7838992.1"/>
    </source>
</evidence>
<sequence>MIGGDDLAGPPGRESVVELVDEREAFPCRRVMNQGLGRFPRDVGFLAQRLQFAFAAA</sequence>
<proteinExistence type="predicted"/>
<protein>
    <submittedName>
        <fullName evidence="1">Uncharacterized protein</fullName>
    </submittedName>
</protein>
<organism evidence="1 2">
    <name type="scientific">Actinospica durhamensis</name>
    <dbReference type="NCBI Taxonomy" id="1508375"/>
    <lineage>
        <taxon>Bacteria</taxon>
        <taxon>Bacillati</taxon>
        <taxon>Actinomycetota</taxon>
        <taxon>Actinomycetes</taxon>
        <taxon>Catenulisporales</taxon>
        <taxon>Actinospicaceae</taxon>
        <taxon>Actinospica</taxon>
    </lineage>
</organism>